<proteinExistence type="predicted"/>
<protein>
    <submittedName>
        <fullName evidence="1">Uncharacterized protein</fullName>
    </submittedName>
</protein>
<organism evidence="1 2">
    <name type="scientific">Mycobacterium kansasii</name>
    <dbReference type="NCBI Taxonomy" id="1768"/>
    <lineage>
        <taxon>Bacteria</taxon>
        <taxon>Bacillati</taxon>
        <taxon>Actinomycetota</taxon>
        <taxon>Actinomycetes</taxon>
        <taxon>Mycobacteriales</taxon>
        <taxon>Mycobacteriaceae</taxon>
        <taxon>Mycobacterium</taxon>
    </lineage>
</organism>
<dbReference type="AlphaFoldDB" id="A0A1V3WHA1"/>
<dbReference type="EMBL" id="MVBN01000010">
    <property type="protein sequence ID" value="OOK66148.1"/>
    <property type="molecule type" value="Genomic_DNA"/>
</dbReference>
<sequence>MPPPMAIRPPGKPPDDDAVLVSICIPSLKVIACSPIRTAYRVEPA</sequence>
<name>A0A1V3WHA1_MYCKA</name>
<reference evidence="1 2" key="1">
    <citation type="submission" date="2017-02" db="EMBL/GenBank/DDBJ databases">
        <title>Complete genome sequences of Mycobacterium kansasii strains isolated from rhesus macaques.</title>
        <authorList>
            <person name="Panda A."/>
            <person name="Nagaraj S."/>
            <person name="Zhao X."/>
            <person name="Tettelin H."/>
            <person name="Detolla L.J."/>
        </authorList>
    </citation>
    <scope>NUCLEOTIDE SEQUENCE [LARGE SCALE GENOMIC DNA]</scope>
    <source>
        <strain evidence="1 2">11-3469</strain>
    </source>
</reference>
<gene>
    <name evidence="1" type="ORF">BZL29_7498</name>
</gene>
<dbReference type="Proteomes" id="UP000188532">
    <property type="component" value="Unassembled WGS sequence"/>
</dbReference>
<evidence type="ECO:0000313" key="1">
    <source>
        <dbReference type="EMBL" id="OOK66148.1"/>
    </source>
</evidence>
<evidence type="ECO:0000313" key="2">
    <source>
        <dbReference type="Proteomes" id="UP000188532"/>
    </source>
</evidence>
<comment type="caution">
    <text evidence="1">The sequence shown here is derived from an EMBL/GenBank/DDBJ whole genome shotgun (WGS) entry which is preliminary data.</text>
</comment>
<accession>A0A1V3WHA1</accession>